<keyword evidence="2" id="KW-1185">Reference proteome</keyword>
<evidence type="ECO:0000313" key="2">
    <source>
        <dbReference type="Proteomes" id="UP001387100"/>
    </source>
</evidence>
<dbReference type="SUPFAM" id="SSF101478">
    <property type="entry name" value="ADP-ribosylglycohydrolase"/>
    <property type="match status" value="1"/>
</dbReference>
<organism evidence="1 2">
    <name type="scientific">Pseudokineococcus basanitobsidens</name>
    <dbReference type="NCBI Taxonomy" id="1926649"/>
    <lineage>
        <taxon>Bacteria</taxon>
        <taxon>Bacillati</taxon>
        <taxon>Actinomycetota</taxon>
        <taxon>Actinomycetes</taxon>
        <taxon>Kineosporiales</taxon>
        <taxon>Kineosporiaceae</taxon>
        <taxon>Pseudokineococcus</taxon>
    </lineage>
</organism>
<dbReference type="InterPro" id="IPR036705">
    <property type="entry name" value="Ribosyl_crysJ1_sf"/>
</dbReference>
<proteinExistence type="predicted"/>
<dbReference type="RefSeq" id="WP_339573073.1">
    <property type="nucleotide sequence ID" value="NZ_JBBIAA010000001.1"/>
</dbReference>
<accession>A0ABU8RF85</accession>
<dbReference type="Proteomes" id="UP001387100">
    <property type="component" value="Unassembled WGS sequence"/>
</dbReference>
<dbReference type="InterPro" id="IPR005502">
    <property type="entry name" value="Ribosyl_crysJ1"/>
</dbReference>
<protein>
    <recommendedName>
        <fullName evidence="3">ADP-ribosylglycohydrolase</fullName>
    </recommendedName>
</protein>
<gene>
    <name evidence="1" type="ORF">WDZ17_00045</name>
</gene>
<reference evidence="1 2" key="1">
    <citation type="journal article" date="2017" name="Int. J. Syst. Evol. Microbiol.">
        <title>Pseudokineococcus basanitobsidens sp. nov., isolated from volcanic rock.</title>
        <authorList>
            <person name="Lee D.W."/>
            <person name="Park M.Y."/>
            <person name="Kim J.J."/>
            <person name="Kim B.S."/>
        </authorList>
    </citation>
    <scope>NUCLEOTIDE SEQUENCE [LARGE SCALE GENOMIC DNA]</scope>
    <source>
        <strain evidence="1 2">DSM 103726</strain>
    </source>
</reference>
<dbReference type="Pfam" id="PF03747">
    <property type="entry name" value="ADP_ribosyl_GH"/>
    <property type="match status" value="1"/>
</dbReference>
<name>A0ABU8RF85_9ACTN</name>
<comment type="caution">
    <text evidence="1">The sequence shown here is derived from an EMBL/GenBank/DDBJ whole genome shotgun (WGS) entry which is preliminary data.</text>
</comment>
<dbReference type="Gene3D" id="1.10.4080.10">
    <property type="entry name" value="ADP-ribosylation/Crystallin J1"/>
    <property type="match status" value="1"/>
</dbReference>
<dbReference type="EMBL" id="JBBIAA010000001">
    <property type="protein sequence ID" value="MEJ5943681.1"/>
    <property type="molecule type" value="Genomic_DNA"/>
</dbReference>
<evidence type="ECO:0000313" key="1">
    <source>
        <dbReference type="EMBL" id="MEJ5943681.1"/>
    </source>
</evidence>
<evidence type="ECO:0008006" key="3">
    <source>
        <dbReference type="Google" id="ProtNLM"/>
    </source>
</evidence>
<sequence length="335" mass="34653">MEGVKDLDRLRGMLAGLVLGDALGVAEGDVPGTLRIGVAGQLACFTVDGLIRAHCREVDTGIDTHRPTLVWLSSRRWARLQGLPVADAENGVHSERQTDDWLAGVPAFVERRGSAPATAAAVASSRSAEDAVRRESHGAHGLVRGLPFAVAGVALRAVHWANQARDVARLTHSPVVGDLTLLATRWLACAWASGDPWRGAQLVMATGADAEHLVRDTALRAYGTSADADVLANLAPDRSARSALLGGVYAALSCGGRSSVEEALTNAAAVPKAGPGVAAVAGAALGAAYGVEALPSSLLGRLEVAREVDRLARDLAAAVDLGPHGRDLYGTYPTI</sequence>